<evidence type="ECO:0000313" key="1">
    <source>
        <dbReference type="EMBL" id="KAL3398594.1"/>
    </source>
</evidence>
<name>A0ABD2X1C8_9HYME</name>
<comment type="caution">
    <text evidence="1">The sequence shown here is derived from an EMBL/GenBank/DDBJ whole genome shotgun (WGS) entry which is preliminary data.</text>
</comment>
<dbReference type="Proteomes" id="UP001627154">
    <property type="component" value="Unassembled WGS sequence"/>
</dbReference>
<gene>
    <name evidence="1" type="ORF">TKK_007731</name>
</gene>
<protein>
    <submittedName>
        <fullName evidence="1">Uncharacterized protein</fullName>
    </submittedName>
</protein>
<sequence>MKKMHGYRTLPSLLPAPMLLLRRPLLLQLLLPLLLTTTWVANIQALLQPSAEISDLDKPSELFQNLISLSLFLILQQLICTNSAAA</sequence>
<proteinExistence type="predicted"/>
<accession>A0ABD2X1C8</accession>
<reference evidence="1 2" key="1">
    <citation type="journal article" date="2024" name="bioRxiv">
        <title>A reference genome for Trichogramma kaykai: A tiny desert-dwelling parasitoid wasp with competing sex-ratio distorters.</title>
        <authorList>
            <person name="Culotta J."/>
            <person name="Lindsey A.R."/>
        </authorList>
    </citation>
    <scope>NUCLEOTIDE SEQUENCE [LARGE SCALE GENOMIC DNA]</scope>
    <source>
        <strain evidence="1 2">KSX58</strain>
    </source>
</reference>
<dbReference type="AlphaFoldDB" id="A0ABD2X1C8"/>
<evidence type="ECO:0000313" key="2">
    <source>
        <dbReference type="Proteomes" id="UP001627154"/>
    </source>
</evidence>
<organism evidence="1 2">
    <name type="scientific">Trichogramma kaykai</name>
    <dbReference type="NCBI Taxonomy" id="54128"/>
    <lineage>
        <taxon>Eukaryota</taxon>
        <taxon>Metazoa</taxon>
        <taxon>Ecdysozoa</taxon>
        <taxon>Arthropoda</taxon>
        <taxon>Hexapoda</taxon>
        <taxon>Insecta</taxon>
        <taxon>Pterygota</taxon>
        <taxon>Neoptera</taxon>
        <taxon>Endopterygota</taxon>
        <taxon>Hymenoptera</taxon>
        <taxon>Apocrita</taxon>
        <taxon>Proctotrupomorpha</taxon>
        <taxon>Chalcidoidea</taxon>
        <taxon>Trichogrammatidae</taxon>
        <taxon>Trichogramma</taxon>
    </lineage>
</organism>
<keyword evidence="2" id="KW-1185">Reference proteome</keyword>
<dbReference type="EMBL" id="JBJJXI010000059">
    <property type="protein sequence ID" value="KAL3398594.1"/>
    <property type="molecule type" value="Genomic_DNA"/>
</dbReference>